<evidence type="ECO:0000313" key="2">
    <source>
        <dbReference type="EMBL" id="MBC9932059.1"/>
    </source>
</evidence>
<accession>A0ABR7TNK4</accession>
<sequence>MLIDESRRKNLSRMIRIGLSARTEAEKREVPGIENFTELLKYVDHKELWMDAGFNKSTLTKKLTRPDLMKIAECIKLAPVLHVTPEEVVSLALNELKLGLPKQPKPGKNARSKKNDAPDTATEAND</sequence>
<proteinExistence type="predicted"/>
<evidence type="ECO:0000256" key="1">
    <source>
        <dbReference type="SAM" id="MobiDB-lite"/>
    </source>
</evidence>
<keyword evidence="3" id="KW-1185">Reference proteome</keyword>
<dbReference type="EMBL" id="JACVFC010000002">
    <property type="protein sequence ID" value="MBC9932059.1"/>
    <property type="molecule type" value="Genomic_DNA"/>
</dbReference>
<dbReference type="Proteomes" id="UP000659124">
    <property type="component" value="Unassembled WGS sequence"/>
</dbReference>
<dbReference type="RefSeq" id="WP_188089196.1">
    <property type="nucleotide sequence ID" value="NZ_JACVFC010000002.1"/>
</dbReference>
<name>A0ABR7TNK4_9BACT</name>
<gene>
    <name evidence="2" type="ORF">ICL07_16865</name>
</gene>
<reference evidence="2 3" key="1">
    <citation type="submission" date="2020-09" db="EMBL/GenBank/DDBJ databases">
        <title>Genome sequences of type strains of Chitinophaga qingshengii and Chitinophaga varians.</title>
        <authorList>
            <person name="Kittiwongwattana C."/>
        </authorList>
    </citation>
    <scope>NUCLEOTIDE SEQUENCE [LARGE SCALE GENOMIC DNA]</scope>
    <source>
        <strain evidence="2 3">JCM 30026</strain>
    </source>
</reference>
<comment type="caution">
    <text evidence="2">The sequence shown here is derived from an EMBL/GenBank/DDBJ whole genome shotgun (WGS) entry which is preliminary data.</text>
</comment>
<protein>
    <submittedName>
        <fullName evidence="2">Uncharacterized protein</fullName>
    </submittedName>
</protein>
<feature type="region of interest" description="Disordered" evidence="1">
    <location>
        <begin position="99"/>
        <end position="126"/>
    </location>
</feature>
<evidence type="ECO:0000313" key="3">
    <source>
        <dbReference type="Proteomes" id="UP000659124"/>
    </source>
</evidence>
<organism evidence="2 3">
    <name type="scientific">Chitinophaga qingshengii</name>
    <dbReference type="NCBI Taxonomy" id="1569794"/>
    <lineage>
        <taxon>Bacteria</taxon>
        <taxon>Pseudomonadati</taxon>
        <taxon>Bacteroidota</taxon>
        <taxon>Chitinophagia</taxon>
        <taxon>Chitinophagales</taxon>
        <taxon>Chitinophagaceae</taxon>
        <taxon>Chitinophaga</taxon>
    </lineage>
</organism>